<accession>A0ABQ8GCX5</accession>
<feature type="transmembrane region" description="Helical" evidence="2">
    <location>
        <begin position="261"/>
        <end position="283"/>
    </location>
</feature>
<comment type="caution">
    <text evidence="3">The sequence shown here is derived from an EMBL/GenBank/DDBJ whole genome shotgun (WGS) entry which is preliminary data.</text>
</comment>
<keyword evidence="2" id="KW-0812">Transmembrane</keyword>
<protein>
    <submittedName>
        <fullName evidence="3">Uncharacterized protein</fullName>
    </submittedName>
</protein>
<keyword evidence="4" id="KW-1185">Reference proteome</keyword>
<evidence type="ECO:0000256" key="2">
    <source>
        <dbReference type="SAM" id="Phobius"/>
    </source>
</evidence>
<evidence type="ECO:0000313" key="3">
    <source>
        <dbReference type="EMBL" id="KAH7049372.1"/>
    </source>
</evidence>
<keyword evidence="2" id="KW-0472">Membrane</keyword>
<sequence length="306" mass="31638">MGHRFKAKSSCEVRCFIGSSTQRHACWLTSAKYPSIISSATHNARQNAATMVLSTGISDLTHQGANSLVWVNRPFTNLTVSGSLTQTPVQASGNPAALASPATNMSGMVSFAQSLGCPSPLTVNSTARSAQASSGPPCTNTTTNTFITITTIGPKSTATGPGIPITSTDPSVQTSNTSATTELLPTNATTPSETSSSPSSLSISATTPQFSLSSSLGSYISTSDGYTPSFASFHTYTSRPSYIVRPSPGDNASMQKHIGTIVGSVCGVATFVFATFAVGVWWVHRKHAERAKRESRGKSGDGAAGA</sequence>
<feature type="compositionally biased region" description="Low complexity" evidence="1">
    <location>
        <begin position="185"/>
        <end position="203"/>
    </location>
</feature>
<keyword evidence="2" id="KW-1133">Transmembrane helix</keyword>
<evidence type="ECO:0000313" key="4">
    <source>
        <dbReference type="Proteomes" id="UP000774617"/>
    </source>
</evidence>
<organism evidence="3 4">
    <name type="scientific">Macrophomina phaseolina</name>
    <dbReference type="NCBI Taxonomy" id="35725"/>
    <lineage>
        <taxon>Eukaryota</taxon>
        <taxon>Fungi</taxon>
        <taxon>Dikarya</taxon>
        <taxon>Ascomycota</taxon>
        <taxon>Pezizomycotina</taxon>
        <taxon>Dothideomycetes</taxon>
        <taxon>Dothideomycetes incertae sedis</taxon>
        <taxon>Botryosphaeriales</taxon>
        <taxon>Botryosphaeriaceae</taxon>
        <taxon>Macrophomina</taxon>
    </lineage>
</organism>
<gene>
    <name evidence="3" type="ORF">B0J12DRAFT_103169</name>
</gene>
<proteinExistence type="predicted"/>
<dbReference type="Proteomes" id="UP000774617">
    <property type="component" value="Unassembled WGS sequence"/>
</dbReference>
<name>A0ABQ8GCX5_9PEZI</name>
<evidence type="ECO:0000256" key="1">
    <source>
        <dbReference type="SAM" id="MobiDB-lite"/>
    </source>
</evidence>
<feature type="region of interest" description="Disordered" evidence="1">
    <location>
        <begin position="152"/>
        <end position="203"/>
    </location>
</feature>
<feature type="compositionally biased region" description="Polar residues" evidence="1">
    <location>
        <begin position="153"/>
        <end position="184"/>
    </location>
</feature>
<dbReference type="EMBL" id="JAGTJR010000014">
    <property type="protein sequence ID" value="KAH7049372.1"/>
    <property type="molecule type" value="Genomic_DNA"/>
</dbReference>
<reference evidence="3 4" key="1">
    <citation type="journal article" date="2021" name="Nat. Commun.">
        <title>Genetic determinants of endophytism in the Arabidopsis root mycobiome.</title>
        <authorList>
            <person name="Mesny F."/>
            <person name="Miyauchi S."/>
            <person name="Thiergart T."/>
            <person name="Pickel B."/>
            <person name="Atanasova L."/>
            <person name="Karlsson M."/>
            <person name="Huettel B."/>
            <person name="Barry K.W."/>
            <person name="Haridas S."/>
            <person name="Chen C."/>
            <person name="Bauer D."/>
            <person name="Andreopoulos W."/>
            <person name="Pangilinan J."/>
            <person name="LaButti K."/>
            <person name="Riley R."/>
            <person name="Lipzen A."/>
            <person name="Clum A."/>
            <person name="Drula E."/>
            <person name="Henrissat B."/>
            <person name="Kohler A."/>
            <person name="Grigoriev I.V."/>
            <person name="Martin F.M."/>
            <person name="Hacquard S."/>
        </authorList>
    </citation>
    <scope>NUCLEOTIDE SEQUENCE [LARGE SCALE GENOMIC DNA]</scope>
    <source>
        <strain evidence="3 4">MPI-SDFR-AT-0080</strain>
    </source>
</reference>